<protein>
    <submittedName>
        <fullName evidence="3">Protein CcmA, bactofilin family</fullName>
    </submittedName>
</protein>
<keyword evidence="1" id="KW-0812">Transmembrane</keyword>
<proteinExistence type="predicted"/>
<organism evidence="3 4">
    <name type="scientific">Halogranum rubrum</name>
    <dbReference type="NCBI Taxonomy" id="553466"/>
    <lineage>
        <taxon>Archaea</taxon>
        <taxon>Methanobacteriati</taxon>
        <taxon>Methanobacteriota</taxon>
        <taxon>Stenosarchaea group</taxon>
        <taxon>Halobacteria</taxon>
        <taxon>Halobacteriales</taxon>
        <taxon>Haloferacaceae</taxon>
    </lineage>
</organism>
<keyword evidence="4" id="KW-1185">Reference proteome</keyword>
<reference evidence="4" key="1">
    <citation type="submission" date="2016-10" db="EMBL/GenBank/DDBJ databases">
        <authorList>
            <person name="Varghese N."/>
            <person name="Submissions S."/>
        </authorList>
    </citation>
    <scope>NUCLEOTIDE SEQUENCE [LARGE SCALE GENOMIC DNA]</scope>
    <source>
        <strain evidence="4">CGMCC 1.7738</strain>
    </source>
</reference>
<feature type="transmembrane region" description="Helical" evidence="1">
    <location>
        <begin position="253"/>
        <end position="273"/>
    </location>
</feature>
<keyword evidence="1" id="KW-0472">Membrane</keyword>
<dbReference type="InterPro" id="IPR058486">
    <property type="entry name" value="DUF8173"/>
</dbReference>
<sequence length="379" mass="37858">MTHNVRQMGYRLGVLLVVLLVVAGSVPTLAFAQETNADETRAGGIVRIGPGETVTGDLDATGGTVLVSGTVDGDLEAVGGTVVVSGTVTGDVTAVAGSVTIEGDVGGSVDALGGSVVVRDGARIDGSLEAAAGAIRLDGEVVGNARLGGDEVALGPTAVVGGNVEYDAETFDVAPGASVAGTTTQNDDLSFDVGSPFAGGVDFAVPAIPPIVAVAYGFLANLLLGAVVLLVAPRFAEQVVEVGTSRAVQSGGVGLLTLVGVPIVLVILLLTIVGIPLSLLGFVVFGFTLWVGQVLGAYLVGTKALDMADSSSRWGALVLGLLVLAVLGVLPFGLGGIVSFVILLLGLGALALVLYERSRGDRRRSAPAVDDDPGRRPTA</sequence>
<dbReference type="STRING" id="553466.SAMN04487950_2499"/>
<feature type="transmembrane region" description="Helical" evidence="1">
    <location>
        <begin position="279"/>
        <end position="300"/>
    </location>
</feature>
<name>A0A1I4F225_9EURY</name>
<evidence type="ECO:0000313" key="4">
    <source>
        <dbReference type="Proteomes" id="UP000199607"/>
    </source>
</evidence>
<keyword evidence="1" id="KW-1133">Transmembrane helix</keyword>
<accession>A0A1I4F225</accession>
<evidence type="ECO:0000259" key="2">
    <source>
        <dbReference type="Pfam" id="PF26514"/>
    </source>
</evidence>
<feature type="transmembrane region" description="Helical" evidence="1">
    <location>
        <begin position="211"/>
        <end position="232"/>
    </location>
</feature>
<dbReference type="Pfam" id="PF26514">
    <property type="entry name" value="DUF8173"/>
    <property type="match status" value="1"/>
</dbReference>
<evidence type="ECO:0000313" key="3">
    <source>
        <dbReference type="EMBL" id="SFL10867.1"/>
    </source>
</evidence>
<gene>
    <name evidence="3" type="ORF">SAMN04487950_2499</name>
</gene>
<feature type="domain" description="DUF8173" evidence="2">
    <location>
        <begin position="206"/>
        <end position="356"/>
    </location>
</feature>
<dbReference type="RefSeq" id="WP_143085721.1">
    <property type="nucleotide sequence ID" value="NZ_FOTC01000002.1"/>
</dbReference>
<feature type="transmembrane region" description="Helical" evidence="1">
    <location>
        <begin position="312"/>
        <end position="330"/>
    </location>
</feature>
<dbReference type="Proteomes" id="UP000199607">
    <property type="component" value="Unassembled WGS sequence"/>
</dbReference>
<dbReference type="AlphaFoldDB" id="A0A1I4F225"/>
<dbReference type="EMBL" id="FOTC01000002">
    <property type="protein sequence ID" value="SFL10867.1"/>
    <property type="molecule type" value="Genomic_DNA"/>
</dbReference>
<feature type="transmembrane region" description="Helical" evidence="1">
    <location>
        <begin position="336"/>
        <end position="355"/>
    </location>
</feature>
<evidence type="ECO:0000256" key="1">
    <source>
        <dbReference type="SAM" id="Phobius"/>
    </source>
</evidence>